<dbReference type="HOGENOM" id="CLU_1166547_0_0_1"/>
<evidence type="ECO:0008006" key="3">
    <source>
        <dbReference type="Google" id="ProtNLM"/>
    </source>
</evidence>
<protein>
    <recommendedName>
        <fullName evidence="3">Ricin B lectin domain-containing protein</fullName>
    </recommendedName>
</protein>
<reference evidence="1 2" key="1">
    <citation type="journal article" date="2012" name="PLoS Pathog.">
        <title>The genome of the obligate intracellular parasite Trachipleistophora hominis: new insights into microsporidian genome dynamics and reductive evolution.</title>
        <authorList>
            <person name="Heinz E."/>
            <person name="Williams T.A."/>
            <person name="Nakjang S."/>
            <person name="Noel C.J."/>
            <person name="Swan D.C."/>
            <person name="Goldberg A.V."/>
            <person name="Harris S.R."/>
            <person name="Weinmaier T."/>
            <person name="Markert S."/>
            <person name="Becher D."/>
            <person name="Bernhardt J."/>
            <person name="Dagan T."/>
            <person name="Hacker C."/>
            <person name="Lucocq J.M."/>
            <person name="Schweder T."/>
            <person name="Rattei T."/>
            <person name="Hall N."/>
            <person name="Hirt R.P."/>
            <person name="Embley T.M."/>
        </authorList>
    </citation>
    <scope>NUCLEOTIDE SEQUENCE [LARGE SCALE GENOMIC DNA]</scope>
</reference>
<proteinExistence type="predicted"/>
<dbReference type="Proteomes" id="UP000011185">
    <property type="component" value="Unassembled WGS sequence"/>
</dbReference>
<sequence>MLLFIYCLMTLTVADDGSQPGVYRMISWKGDPSLKVSLDKGVARIQNRETPQSKEDTATAYFIPLGIVTFKIQYKNGYFCKHDKSPGLIICKNKDDPHTTWNVVEAGDAYQIKTGGLCLKKMGEDKKTGAGGFYMNAAACGNSDIFKWKIDDLKILEENSDVSDDNLEVKGNRMKVRRGVEEVSEPNTLMIGDVDDNSGYDTYERRNSRYYRETFPYYRKEVRTPHYHRNMAFGGSTW</sequence>
<organism evidence="1 2">
    <name type="scientific">Trachipleistophora hominis</name>
    <name type="common">Microsporidian parasite</name>
    <dbReference type="NCBI Taxonomy" id="72359"/>
    <lineage>
        <taxon>Eukaryota</taxon>
        <taxon>Fungi</taxon>
        <taxon>Fungi incertae sedis</taxon>
        <taxon>Microsporidia</taxon>
        <taxon>Pleistophoridae</taxon>
        <taxon>Trachipleistophora</taxon>
    </lineage>
</organism>
<evidence type="ECO:0000313" key="1">
    <source>
        <dbReference type="EMBL" id="ELQ75215.1"/>
    </source>
</evidence>
<evidence type="ECO:0000313" key="2">
    <source>
        <dbReference type="Proteomes" id="UP000011185"/>
    </source>
</evidence>
<dbReference type="OMA" id="GGFYMNA"/>
<dbReference type="InParanoid" id="L7JV96"/>
<accession>L7JV96</accession>
<gene>
    <name evidence="1" type="ORF">THOM_1838</name>
</gene>
<name>L7JV96_TRAHO</name>
<dbReference type="VEuPathDB" id="MicrosporidiaDB:THOM_1838"/>
<dbReference type="EMBL" id="JH993981">
    <property type="protein sequence ID" value="ELQ75215.1"/>
    <property type="molecule type" value="Genomic_DNA"/>
</dbReference>
<dbReference type="AlphaFoldDB" id="L7JV96"/>
<dbReference type="OrthoDB" id="10343734at2759"/>
<keyword evidence="2" id="KW-1185">Reference proteome</keyword>